<feature type="region of interest" description="Disordered" evidence="1">
    <location>
        <begin position="47"/>
        <end position="251"/>
    </location>
</feature>
<accession>A0A067Q4Q7</accession>
<feature type="compositionally biased region" description="Polar residues" evidence="1">
    <location>
        <begin position="164"/>
        <end position="183"/>
    </location>
</feature>
<sequence>MAALAASPQTAFRPEPSWDEAIVPTLRKRLESESRMLANRLSASSIGDDYFASTPFPQSKLASPITPSQKPSAIPRPSLQLSRTSESISRPNGNTATPGLPPPHIFQRSRTNSQPIPYEPPLPVTNGYGNGSSSSSGRPSDVKPTRIPRARTPSMSGPELLNGANDSRTGSRIGNGYSQQGTAPDSPPYPLDASARSTTSRLPHGQQDSGLLNEPPPFTNPTTPTSYTSSLPPAEQPRFPQYPPQEQFNSDDEMDIIGDYARRSSESEERPFEHWYRGDLARNGGVGELRVARRMEMLEIASYGHSTGKVRARTGLGIGLGVSMGGGGFGSGRNSRVIEEGIIDDGSAGVARRVRKRAESVGARESFYLDTERVDEAGRVLDEHPLTDLEVDGDDYTDGETSFSQSHQQHTNNHLRPRDVGSVSTPSLLSDTQRQRNVSTQSSSRIPTPAPSTRRQGQGSDTPRTPTSSRSVAAASTSRSRAASPTTSRLSPNSAVSNTPNQKKRAKSPAASTASAKKPKKTVNNKSRKEEMRKSVSEYPSPGEGEDADMAYAIPSWTQPKARGGNWDEVVLPVVARKKGLDGYEEADGSPQPRKPEPPAPAPGTFGFDYSKYKPPRTDLTSEDIQMDEFGRPAVRGISEDGDTTLAEQDAPRRPEHQDDRPIKPMGSDSMSLDVEMERARMRMNPPQPPASPLPFSHYAPNGAAKPTHLNQQVDGKEEEEGGAGCCKCVIM</sequence>
<dbReference type="OrthoDB" id="3363891at2759"/>
<feature type="compositionally biased region" description="Polar residues" evidence="1">
    <location>
        <begin position="55"/>
        <end position="71"/>
    </location>
</feature>
<feature type="region of interest" description="Disordered" evidence="1">
    <location>
        <begin position="379"/>
        <end position="550"/>
    </location>
</feature>
<feature type="region of interest" description="Disordered" evidence="1">
    <location>
        <begin position="582"/>
        <end position="670"/>
    </location>
</feature>
<reference evidence="3" key="1">
    <citation type="journal article" date="2014" name="Proc. Natl. Acad. Sci. U.S.A.">
        <title>Extensive sampling of basidiomycete genomes demonstrates inadequacy of the white-rot/brown-rot paradigm for wood decay fungi.</title>
        <authorList>
            <person name="Riley R."/>
            <person name="Salamov A.A."/>
            <person name="Brown D.W."/>
            <person name="Nagy L.G."/>
            <person name="Floudas D."/>
            <person name="Held B.W."/>
            <person name="Levasseur A."/>
            <person name="Lombard V."/>
            <person name="Morin E."/>
            <person name="Otillar R."/>
            <person name="Lindquist E.A."/>
            <person name="Sun H."/>
            <person name="LaButti K.M."/>
            <person name="Schmutz J."/>
            <person name="Jabbour D."/>
            <person name="Luo H."/>
            <person name="Baker S.E."/>
            <person name="Pisabarro A.G."/>
            <person name="Walton J.D."/>
            <person name="Blanchette R.A."/>
            <person name="Henrissat B."/>
            <person name="Martin F."/>
            <person name="Cullen D."/>
            <person name="Hibbett D.S."/>
            <person name="Grigoriev I.V."/>
        </authorList>
    </citation>
    <scope>NUCLEOTIDE SEQUENCE [LARGE SCALE GENOMIC DNA]</scope>
    <source>
        <strain evidence="3">MUCL 33604</strain>
    </source>
</reference>
<organism evidence="2 3">
    <name type="scientific">Jaapia argillacea MUCL 33604</name>
    <dbReference type="NCBI Taxonomy" id="933084"/>
    <lineage>
        <taxon>Eukaryota</taxon>
        <taxon>Fungi</taxon>
        <taxon>Dikarya</taxon>
        <taxon>Basidiomycota</taxon>
        <taxon>Agaricomycotina</taxon>
        <taxon>Agaricomycetes</taxon>
        <taxon>Agaricomycetidae</taxon>
        <taxon>Jaapiales</taxon>
        <taxon>Jaapiaceae</taxon>
        <taxon>Jaapia</taxon>
    </lineage>
</organism>
<feature type="compositionally biased region" description="Low complexity" evidence="1">
    <location>
        <begin position="220"/>
        <end position="233"/>
    </location>
</feature>
<evidence type="ECO:0000313" key="2">
    <source>
        <dbReference type="EMBL" id="KDQ62043.1"/>
    </source>
</evidence>
<proteinExistence type="predicted"/>
<dbReference type="HOGENOM" id="CLU_023533_0_0_1"/>
<feature type="compositionally biased region" description="Polar residues" evidence="1">
    <location>
        <begin position="79"/>
        <end position="97"/>
    </location>
</feature>
<feature type="region of interest" description="Disordered" evidence="1">
    <location>
        <begin position="683"/>
        <end position="725"/>
    </location>
</feature>
<feature type="compositionally biased region" description="Polar residues" evidence="1">
    <location>
        <begin position="490"/>
        <end position="501"/>
    </location>
</feature>
<feature type="compositionally biased region" description="Basic and acidic residues" evidence="1">
    <location>
        <begin position="650"/>
        <end position="663"/>
    </location>
</feature>
<feature type="compositionally biased region" description="Basic and acidic residues" evidence="1">
    <location>
        <begin position="527"/>
        <end position="536"/>
    </location>
</feature>
<feature type="compositionally biased region" description="Polar residues" evidence="1">
    <location>
        <begin position="399"/>
        <end position="414"/>
    </location>
</feature>
<dbReference type="Proteomes" id="UP000027265">
    <property type="component" value="Unassembled WGS sequence"/>
</dbReference>
<feature type="region of interest" description="Disordered" evidence="1">
    <location>
        <begin position="1"/>
        <end position="21"/>
    </location>
</feature>
<evidence type="ECO:0000256" key="1">
    <source>
        <dbReference type="SAM" id="MobiDB-lite"/>
    </source>
</evidence>
<feature type="compositionally biased region" description="Polar residues" evidence="1">
    <location>
        <begin position="422"/>
        <end position="461"/>
    </location>
</feature>
<feature type="compositionally biased region" description="Polar residues" evidence="1">
    <location>
        <begin position="195"/>
        <end position="210"/>
    </location>
</feature>
<gene>
    <name evidence="2" type="ORF">JAAARDRAFT_189417</name>
</gene>
<dbReference type="AlphaFoldDB" id="A0A067Q4Q7"/>
<evidence type="ECO:0000313" key="3">
    <source>
        <dbReference type="Proteomes" id="UP000027265"/>
    </source>
</evidence>
<dbReference type="InParanoid" id="A0A067Q4Q7"/>
<dbReference type="EMBL" id="KL197711">
    <property type="protein sequence ID" value="KDQ62043.1"/>
    <property type="molecule type" value="Genomic_DNA"/>
</dbReference>
<name>A0A067Q4Q7_9AGAM</name>
<protein>
    <submittedName>
        <fullName evidence="2">Uncharacterized protein</fullName>
    </submittedName>
</protein>
<feature type="compositionally biased region" description="Low complexity" evidence="1">
    <location>
        <begin position="462"/>
        <end position="489"/>
    </location>
</feature>
<keyword evidence="3" id="KW-1185">Reference proteome</keyword>
<feature type="compositionally biased region" description="Acidic residues" evidence="1">
    <location>
        <begin position="389"/>
        <end position="398"/>
    </location>
</feature>